<gene>
    <name evidence="3" type="ORF">FZ942_04735</name>
</gene>
<organism evidence="3 4">
    <name type="scientific">Azospirillum lipoferum</name>
    <dbReference type="NCBI Taxonomy" id="193"/>
    <lineage>
        <taxon>Bacteria</taxon>
        <taxon>Pseudomonadati</taxon>
        <taxon>Pseudomonadota</taxon>
        <taxon>Alphaproteobacteria</taxon>
        <taxon>Rhodospirillales</taxon>
        <taxon>Azospirillaceae</taxon>
        <taxon>Azospirillum</taxon>
    </lineage>
</organism>
<dbReference type="SMART" id="SM00052">
    <property type="entry name" value="EAL"/>
    <property type="match status" value="1"/>
</dbReference>
<comment type="caution">
    <text evidence="3">The sequence shown here is derived from an EMBL/GenBank/DDBJ whole genome shotgun (WGS) entry which is preliminary data.</text>
</comment>
<proteinExistence type="predicted"/>
<dbReference type="InterPro" id="IPR035919">
    <property type="entry name" value="EAL_sf"/>
</dbReference>
<evidence type="ECO:0000313" key="4">
    <source>
        <dbReference type="Proteomes" id="UP000324927"/>
    </source>
</evidence>
<accession>A0A5A9GX68</accession>
<feature type="compositionally biased region" description="Polar residues" evidence="1">
    <location>
        <begin position="9"/>
        <end position="26"/>
    </location>
</feature>
<protein>
    <submittedName>
        <fullName evidence="3">EAL domain-containing protein</fullName>
    </submittedName>
</protein>
<dbReference type="PANTHER" id="PTHR33121:SF79">
    <property type="entry name" value="CYCLIC DI-GMP PHOSPHODIESTERASE PDED-RELATED"/>
    <property type="match status" value="1"/>
</dbReference>
<evidence type="ECO:0000313" key="3">
    <source>
        <dbReference type="EMBL" id="KAA0598392.1"/>
    </source>
</evidence>
<sequence>MVVERERTVANTHATSNGPANGSGAQAGSDAGFAERVRDAIDRQELSLVFQPQADVVTNRLTGFEALSRWRLSDGTMLPPDVFVPMAEQGEAIHLLGEWTLRTACVAAAGWLRAGYPDIPVSVNLSARQLDDPALVLKVLGILAETGLPAANLKLELTETSMFSQTVEAREALVQLRGAGIRLVLDDFGTGWSSLATLRRVPVEALKIDKQFVQAMVEDRDAAAIVQAVVALAHALDLGVVAEGVETQEQRLYLQAYRCDVLQGYWLSRPLTTDGVGDFLAERSVIVRPMGSMVSGGSGGSAAGPQTAG</sequence>
<dbReference type="SUPFAM" id="SSF141868">
    <property type="entry name" value="EAL domain-like"/>
    <property type="match status" value="1"/>
</dbReference>
<keyword evidence="4" id="KW-1185">Reference proteome</keyword>
<dbReference type="PANTHER" id="PTHR33121">
    <property type="entry name" value="CYCLIC DI-GMP PHOSPHODIESTERASE PDEF"/>
    <property type="match status" value="1"/>
</dbReference>
<dbReference type="InterPro" id="IPR050706">
    <property type="entry name" value="Cyclic-di-GMP_PDE-like"/>
</dbReference>
<dbReference type="GO" id="GO:0071111">
    <property type="term" value="F:cyclic-guanylate-specific phosphodiesterase activity"/>
    <property type="evidence" value="ECO:0007669"/>
    <property type="project" value="InterPro"/>
</dbReference>
<dbReference type="Proteomes" id="UP000324927">
    <property type="component" value="Unassembled WGS sequence"/>
</dbReference>
<dbReference type="Pfam" id="PF00563">
    <property type="entry name" value="EAL"/>
    <property type="match status" value="1"/>
</dbReference>
<name>A0A5A9GX68_AZOLI</name>
<evidence type="ECO:0000259" key="2">
    <source>
        <dbReference type="PROSITE" id="PS50883"/>
    </source>
</evidence>
<evidence type="ECO:0000256" key="1">
    <source>
        <dbReference type="SAM" id="MobiDB-lite"/>
    </source>
</evidence>
<feature type="region of interest" description="Disordered" evidence="1">
    <location>
        <begin position="1"/>
        <end position="31"/>
    </location>
</feature>
<dbReference type="OrthoDB" id="7251575at2"/>
<dbReference type="PROSITE" id="PS50883">
    <property type="entry name" value="EAL"/>
    <property type="match status" value="1"/>
</dbReference>
<dbReference type="AlphaFoldDB" id="A0A5A9GX68"/>
<dbReference type="EMBL" id="VTTN01000001">
    <property type="protein sequence ID" value="KAA0598392.1"/>
    <property type="molecule type" value="Genomic_DNA"/>
</dbReference>
<dbReference type="CDD" id="cd01948">
    <property type="entry name" value="EAL"/>
    <property type="match status" value="1"/>
</dbReference>
<dbReference type="InterPro" id="IPR001633">
    <property type="entry name" value="EAL_dom"/>
</dbReference>
<dbReference type="Gene3D" id="3.20.20.450">
    <property type="entry name" value="EAL domain"/>
    <property type="match status" value="1"/>
</dbReference>
<feature type="domain" description="EAL" evidence="2">
    <location>
        <begin position="30"/>
        <end position="284"/>
    </location>
</feature>
<reference evidence="3 4" key="1">
    <citation type="submission" date="2019-08" db="EMBL/GenBank/DDBJ databases">
        <authorList>
            <person name="Grouzdev D."/>
            <person name="Tikhonova E."/>
            <person name="Kravchenko I."/>
        </authorList>
    </citation>
    <scope>NUCLEOTIDE SEQUENCE [LARGE SCALE GENOMIC DNA]</scope>
    <source>
        <strain evidence="3 4">59b</strain>
    </source>
</reference>